<dbReference type="Pfam" id="PF13569">
    <property type="entry name" value="DUF4132"/>
    <property type="match status" value="1"/>
</dbReference>
<feature type="region of interest" description="Disordered" evidence="1">
    <location>
        <begin position="578"/>
        <end position="602"/>
    </location>
</feature>
<reference evidence="6" key="1">
    <citation type="journal article" date="2019" name="Int. J. Syst. Evol. Microbiol.">
        <title>The Global Catalogue of Microorganisms (GCM) 10K type strain sequencing project: providing services to taxonomists for standard genome sequencing and annotation.</title>
        <authorList>
            <consortium name="The Broad Institute Genomics Platform"/>
            <consortium name="The Broad Institute Genome Sequencing Center for Infectious Disease"/>
            <person name="Wu L."/>
            <person name="Ma J."/>
        </authorList>
    </citation>
    <scope>NUCLEOTIDE SEQUENCE [LARGE SCALE GENOMIC DNA]</scope>
    <source>
        <strain evidence="6">CCUG 56029</strain>
    </source>
</reference>
<evidence type="ECO:0000259" key="3">
    <source>
        <dbReference type="Pfam" id="PF18991"/>
    </source>
</evidence>
<proteinExistence type="predicted"/>
<dbReference type="EMBL" id="JBHSEH010000004">
    <property type="protein sequence ID" value="MFC4425165.1"/>
    <property type="molecule type" value="Genomic_DNA"/>
</dbReference>
<feature type="domain" description="DUF5724" evidence="3">
    <location>
        <begin position="62"/>
        <end position="1233"/>
    </location>
</feature>
<name>A0ABV8XLJ9_9DEIO</name>
<accession>A0ABV8XLJ9</accession>
<keyword evidence="6" id="KW-1185">Reference proteome</keyword>
<evidence type="ECO:0000313" key="5">
    <source>
        <dbReference type="EMBL" id="MFC4425165.1"/>
    </source>
</evidence>
<dbReference type="Proteomes" id="UP001595998">
    <property type="component" value="Unassembled WGS sequence"/>
</dbReference>
<dbReference type="Pfam" id="PF18991">
    <property type="entry name" value="DUF5724"/>
    <property type="match status" value="1"/>
</dbReference>
<dbReference type="Pfam" id="PF24879">
    <property type="entry name" value="DUF7737"/>
    <property type="match status" value="1"/>
</dbReference>
<evidence type="ECO:0000256" key="1">
    <source>
        <dbReference type="SAM" id="MobiDB-lite"/>
    </source>
</evidence>
<organism evidence="5 6">
    <name type="scientific">Deinococcus navajonensis</name>
    <dbReference type="NCBI Taxonomy" id="309884"/>
    <lineage>
        <taxon>Bacteria</taxon>
        <taxon>Thermotogati</taxon>
        <taxon>Deinococcota</taxon>
        <taxon>Deinococci</taxon>
        <taxon>Deinococcales</taxon>
        <taxon>Deinococcaceae</taxon>
        <taxon>Deinococcus</taxon>
    </lineage>
</organism>
<comment type="caution">
    <text evidence="5">The sequence shown here is derived from an EMBL/GenBank/DDBJ whole genome shotgun (WGS) entry which is preliminary data.</text>
</comment>
<sequence>MDVEAHLRQFERAWKPGFEARLATLTPDLKATIASLASDQTHAQERERARHALTDALHTSDEQTRMALAEVFFPAFPETAARTLDALLTRHPYSQGYLRRAFRAPGHRLSAARAQAWLWQTWAVTRSYPEPLAWFAVHAGLLDGWQAHGLGLLLGQAISDGDDVVLGILRDTAGTQHPVARMGRHVPNALLSSTREEAWVLAEGLLLAAQRQEGLRQVILETVDEAGPEAFTRVLRLILHGDLLRFAATLRAACVWFGLQYDVTDLKTVRALLTQALAYLDDEALAHQAVQSGTGVDAYLALYVLGMRGAVAAADVARGLLRDPEVARRMAAAQYLTAAELLSADDVRTLLGDPDLRVAALAGYGHRWGQAEQIHSFEAYEAYALRLPEAARHDPLLFPWLGQVPGREVGLDALPALRGERPFTVLAPHLGGMSVYGKSQVLRQLGMHAQQHPLDAPTRALLLSLLQDRNSSVSQDAVAVMAHFKPEPGEVEVVQGLLKRKSADLRRGLIRLLAADAAIGQASAGALLGSTNTEQRQAGLQLLLQLGSPPPTAFVPKNLTEQTLLDRLTDPGAQLSLRDGLGLFHPPERTRPERPVARQRDYPRELQRGAALLRSLDALIQQHRDTPLTGVGWDGRETVLLGNARGWMLRPDRPGQPRPLQSLWQDWWQTRVEPQDGDLTRMRWTLAHFVAREDTTDDELQAEFTEHSGPDAELLDILGLNEEELAELQEVSEEEQAEHQVALGAAEIRQRLRRQTLHRTLGPLVTLRLEHTELVRAVVDALGATYTTATDADMALDAWETALSCLPADVEVQIDPQFVWRREDPRDLLQPLWPQGDWTAWPPEQVRRWWHLRLFNAAGFPKLPRLRAPTPLLLHAHAEGWATPADLLDQLIGERPAFEGAYAAPDFGDLSLYTRRTLKEGTPSSPEWMSAVESVRNRVLEVELGRGDLETPATLPALALSSIHGAELTLQLLARMGKNPLKRGYQGRNESRDVTFSHLIRVSFPHVDDTPARFAARAQALKVPEGRLLDLAMFAPQWAALVAGALGWRGLESGVYWLHAHTRDSNWSVPEEVRQAWEAEISERTPLSPSDLTEGAVDIVWFRHTHKALGPERFTALLEAAKYASSSGGHKRAEMYAHALLGKLNEADLRTRIETRRNQDAVRALGLLPLARSKARAARELEDRYRLLSEFRRQSRQFGAQRQASERRAADIGLQNLARSAGYADPQRLVWAMEARSAPDWQQTVSVGDLHLGIALSTDGDASLTLRRGDRLLKTLPAALKKNSEVTALRDAVTELKAARKRMRAALEEAMVRGDHLQLQELRELAAHPVIAPMLRSLVWVLNEAHVGWWDDDALSTPGGRQPIGDHALRLAHPHDLFLSGHWPEFQRRIMDEGIVQPFKQVFREYYPLTATERDARRSTRFDGHHVQPGKAAGLFKARGWVSVPEEGVRKTWHAEGLNVWTDTSLGYGTPNEVEGTPLHAAYFIRRDATEPLPLSEVPPRVFSETMRDLDLIVSVAHVGGVDPEASQSTVEMRAALLRETLRLLGLGGVRLEHSHALIEGHHAQYSVHLGSGTVHRMPGGFLCIVPVHNQHQGRLFLPFADPDPKTAEVVSKVLLLAEDRKIQDPTILEQLR</sequence>
<dbReference type="InterPro" id="IPR025406">
    <property type="entry name" value="DUF4132"/>
</dbReference>
<evidence type="ECO:0000313" key="6">
    <source>
        <dbReference type="Proteomes" id="UP001595998"/>
    </source>
</evidence>
<gene>
    <name evidence="5" type="ORF">ACFOZ9_03000</name>
</gene>
<feature type="compositionally biased region" description="Basic and acidic residues" evidence="1">
    <location>
        <begin position="586"/>
        <end position="602"/>
    </location>
</feature>
<evidence type="ECO:0000259" key="4">
    <source>
        <dbReference type="Pfam" id="PF24879"/>
    </source>
</evidence>
<protein>
    <submittedName>
        <fullName evidence="5">DUF5724 domain-containing protein</fullName>
    </submittedName>
</protein>
<evidence type="ECO:0000259" key="2">
    <source>
        <dbReference type="Pfam" id="PF13569"/>
    </source>
</evidence>
<dbReference type="InterPro" id="IPR056639">
    <property type="entry name" value="DUF7737"/>
</dbReference>
<dbReference type="InterPro" id="IPR043782">
    <property type="entry name" value="DUF5724"/>
</dbReference>
<feature type="domain" description="DUF4132" evidence="2">
    <location>
        <begin position="1272"/>
        <end position="1441"/>
    </location>
</feature>
<feature type="domain" description="DUF7737" evidence="4">
    <location>
        <begin position="1531"/>
        <end position="1632"/>
    </location>
</feature>
<dbReference type="RefSeq" id="WP_380036263.1">
    <property type="nucleotide sequence ID" value="NZ_JBHSEH010000004.1"/>
</dbReference>